<dbReference type="EMBL" id="AM471335">
    <property type="protein sequence ID" value="CAN79332.1"/>
    <property type="molecule type" value="Genomic_DNA"/>
</dbReference>
<sequence length="129" mass="15038">MVRERDINQLAFYQVLGGYQRSHSLRVKAYIYSFRGTVPLINGDEIFYVVMMIIGVSRSIITLRAAVRNHGCEPWLFAVIACKTRFTLIDDPDDYIRMEHADYPDVLWSGCIMKVVRMSVLCQRRLLFL</sequence>
<gene>
    <name evidence="1" type="ORF">VITISV_031992</name>
</gene>
<organism evidence="1">
    <name type="scientific">Vitis vinifera</name>
    <name type="common">Grape</name>
    <dbReference type="NCBI Taxonomy" id="29760"/>
    <lineage>
        <taxon>Eukaryota</taxon>
        <taxon>Viridiplantae</taxon>
        <taxon>Streptophyta</taxon>
        <taxon>Embryophyta</taxon>
        <taxon>Tracheophyta</taxon>
        <taxon>Spermatophyta</taxon>
        <taxon>Magnoliopsida</taxon>
        <taxon>eudicotyledons</taxon>
        <taxon>Gunneridae</taxon>
        <taxon>Pentapetalae</taxon>
        <taxon>rosids</taxon>
        <taxon>Vitales</taxon>
        <taxon>Vitaceae</taxon>
        <taxon>Viteae</taxon>
        <taxon>Vitis</taxon>
    </lineage>
</organism>
<proteinExistence type="predicted"/>
<protein>
    <submittedName>
        <fullName evidence="1">Uncharacterized protein</fullName>
    </submittedName>
</protein>
<accession>A5BU83</accession>
<dbReference type="AlphaFoldDB" id="A5BU83"/>
<reference evidence="1" key="1">
    <citation type="journal article" date="2007" name="PLoS ONE">
        <title>The first genome sequence of an elite grapevine cultivar (Pinot noir Vitis vinifera L.): coping with a highly heterozygous genome.</title>
        <authorList>
            <person name="Velasco R."/>
            <person name="Zharkikh A."/>
            <person name="Troggio M."/>
            <person name="Cartwright D.A."/>
            <person name="Cestaro A."/>
            <person name="Pruss D."/>
            <person name="Pindo M."/>
            <person name="FitzGerald L.M."/>
            <person name="Vezzulli S."/>
            <person name="Reid J."/>
            <person name="Malacarne G."/>
            <person name="Iliev D."/>
            <person name="Coppola G."/>
            <person name="Wardell B."/>
            <person name="Micheletti D."/>
            <person name="Macalma T."/>
            <person name="Facci M."/>
            <person name="Mitchell J.T."/>
            <person name="Perazzolli M."/>
            <person name="Eldredge G."/>
            <person name="Gatto P."/>
            <person name="Oyzerski R."/>
            <person name="Moretto M."/>
            <person name="Gutin N."/>
            <person name="Stefanini M."/>
            <person name="Chen Y."/>
            <person name="Segala C."/>
            <person name="Davenport C."/>
            <person name="Dematte L."/>
            <person name="Mraz A."/>
            <person name="Battilana J."/>
            <person name="Stormo K."/>
            <person name="Costa F."/>
            <person name="Tao Q."/>
            <person name="Si-Ammour A."/>
            <person name="Harkins T."/>
            <person name="Lackey A."/>
            <person name="Perbost C."/>
            <person name="Taillon B."/>
            <person name="Stella A."/>
            <person name="Solovyev V."/>
            <person name="Fawcett J.A."/>
            <person name="Sterck L."/>
            <person name="Vandepoele K."/>
            <person name="Grando S.M."/>
            <person name="Toppo S."/>
            <person name="Moser C."/>
            <person name="Lanchbury J."/>
            <person name="Bogden R."/>
            <person name="Skolnick M."/>
            <person name="Sgaramella V."/>
            <person name="Bhatnagar S.K."/>
            <person name="Fontana P."/>
            <person name="Gutin A."/>
            <person name="Van de Peer Y."/>
            <person name="Salamini F."/>
            <person name="Viola R."/>
        </authorList>
    </citation>
    <scope>NUCLEOTIDE SEQUENCE</scope>
</reference>
<name>A5BU83_VITVI</name>
<evidence type="ECO:0000313" key="1">
    <source>
        <dbReference type="EMBL" id="CAN79332.1"/>
    </source>
</evidence>